<dbReference type="Pfam" id="PF13365">
    <property type="entry name" value="Trypsin_2"/>
    <property type="match status" value="1"/>
</dbReference>
<accession>A0ABV6C8Z4</accession>
<dbReference type="SUPFAM" id="SSF50494">
    <property type="entry name" value="Trypsin-like serine proteases"/>
    <property type="match status" value="1"/>
</dbReference>
<evidence type="ECO:0000256" key="2">
    <source>
        <dbReference type="ARBA" id="ARBA00022692"/>
    </source>
</evidence>
<evidence type="ECO:0000256" key="1">
    <source>
        <dbReference type="ARBA" id="ARBA00004141"/>
    </source>
</evidence>
<dbReference type="RefSeq" id="WP_377790330.1">
    <property type="nucleotide sequence ID" value="NZ_JBHLYQ010000139.1"/>
</dbReference>
<keyword evidence="4 5" id="KW-0472">Membrane</keyword>
<feature type="transmembrane region" description="Helical" evidence="5">
    <location>
        <begin position="6"/>
        <end position="22"/>
    </location>
</feature>
<dbReference type="GO" id="GO:0006508">
    <property type="term" value="P:proteolysis"/>
    <property type="evidence" value="ECO:0007669"/>
    <property type="project" value="UniProtKB-KW"/>
</dbReference>
<dbReference type="GO" id="GO:0008233">
    <property type="term" value="F:peptidase activity"/>
    <property type="evidence" value="ECO:0007669"/>
    <property type="project" value="UniProtKB-KW"/>
</dbReference>
<dbReference type="InterPro" id="IPR043504">
    <property type="entry name" value="Peptidase_S1_PA_chymotrypsin"/>
</dbReference>
<protein>
    <submittedName>
        <fullName evidence="6">MarP family serine protease</fullName>
        <ecNumber evidence="6">3.4.21.-</ecNumber>
    </submittedName>
</protein>
<comment type="subcellular location">
    <subcellularLocation>
        <location evidence="1">Membrane</location>
        <topology evidence="1">Multi-pass membrane protein</topology>
    </subcellularLocation>
</comment>
<keyword evidence="7" id="KW-1185">Reference proteome</keyword>
<dbReference type="InterPro" id="IPR003825">
    <property type="entry name" value="Colicin-V_CvpA"/>
</dbReference>
<evidence type="ECO:0000313" key="6">
    <source>
        <dbReference type="EMBL" id="MFC0082707.1"/>
    </source>
</evidence>
<dbReference type="InterPro" id="IPR047680">
    <property type="entry name" value="MarP-like"/>
</dbReference>
<dbReference type="PRINTS" id="PR00834">
    <property type="entry name" value="PROTEASES2C"/>
</dbReference>
<dbReference type="Gene3D" id="2.40.10.10">
    <property type="entry name" value="Trypsin-like serine proteases"/>
    <property type="match status" value="2"/>
</dbReference>
<comment type="caution">
    <text evidence="6">The sequence shown here is derived from an EMBL/GenBank/DDBJ whole genome shotgun (WGS) entry which is preliminary data.</text>
</comment>
<gene>
    <name evidence="6" type="ORF">ACFFRE_11245</name>
</gene>
<keyword evidence="2 5" id="KW-0812">Transmembrane</keyword>
<dbReference type="InterPro" id="IPR001940">
    <property type="entry name" value="Peptidase_S1C"/>
</dbReference>
<dbReference type="EC" id="3.4.21.-" evidence="6"/>
<proteinExistence type="predicted"/>
<keyword evidence="6" id="KW-0378">Hydrolase</keyword>
<keyword evidence="3 5" id="KW-1133">Transmembrane helix</keyword>
<evidence type="ECO:0000256" key="5">
    <source>
        <dbReference type="SAM" id="Phobius"/>
    </source>
</evidence>
<keyword evidence="6" id="KW-0645">Protease</keyword>
<sequence length="401" mass="41350">MHGDWLDLVILGLGVLFAVRGYRNGLVVTVASIVGLVGGLWLGVTVAPPLARLFTSGTAERIVAIVSVVVIAVVLQEVAVGLATAVRRRMGRGTVGRAVRRVDAITGAAGALAAFLFVLWVLALAVADLPPSALTKEVQDSVILQHIDQAMPATISEDFSGFLRVVEDRDFPPIFNDLGITTVLPTPPPTPGAVPASVVSADAPSIVKILAFEPECSQESEGSGFVVAPGRIVTNAHVVAGARQVRIVQNGAGQVIDEAATVVYYNPDVDVAVLAVPGLGLPALHFAGPQPAGANAEVVGYPENGPFTPVPARIRETETVTGPNIYQDAQVTRQIYALRAVVEPGNSGGPLLDPQGQVDGIVFAREVGSSDTGFALTAHEVAPEVAAGEAASTPVSTQGCI</sequence>
<feature type="transmembrane region" description="Helical" evidence="5">
    <location>
        <begin position="29"/>
        <end position="50"/>
    </location>
</feature>
<feature type="transmembrane region" description="Helical" evidence="5">
    <location>
        <begin position="62"/>
        <end position="83"/>
    </location>
</feature>
<dbReference type="Pfam" id="PF02674">
    <property type="entry name" value="Colicin_V"/>
    <property type="match status" value="1"/>
</dbReference>
<dbReference type="EMBL" id="JBHLYQ010000139">
    <property type="protein sequence ID" value="MFC0082707.1"/>
    <property type="molecule type" value="Genomic_DNA"/>
</dbReference>
<name>A0ABV6C8Z4_9ACTN</name>
<dbReference type="PANTHER" id="PTHR43019:SF23">
    <property type="entry name" value="PROTEASE DO-LIKE 5, CHLOROPLASTIC"/>
    <property type="match status" value="1"/>
</dbReference>
<dbReference type="NCBIfam" id="NF033740">
    <property type="entry name" value="MarP_fam_protase"/>
    <property type="match status" value="1"/>
</dbReference>
<reference evidence="6 7" key="1">
    <citation type="submission" date="2024-09" db="EMBL/GenBank/DDBJ databases">
        <authorList>
            <person name="Sun Q."/>
            <person name="Mori K."/>
        </authorList>
    </citation>
    <scope>NUCLEOTIDE SEQUENCE [LARGE SCALE GENOMIC DNA]</scope>
    <source>
        <strain evidence="6 7">JCM 15389</strain>
    </source>
</reference>
<evidence type="ECO:0000256" key="4">
    <source>
        <dbReference type="ARBA" id="ARBA00023136"/>
    </source>
</evidence>
<organism evidence="6 7">
    <name type="scientific">Aciditerrimonas ferrireducens</name>
    <dbReference type="NCBI Taxonomy" id="667306"/>
    <lineage>
        <taxon>Bacteria</taxon>
        <taxon>Bacillati</taxon>
        <taxon>Actinomycetota</taxon>
        <taxon>Acidimicrobiia</taxon>
        <taxon>Acidimicrobiales</taxon>
        <taxon>Acidimicrobiaceae</taxon>
        <taxon>Aciditerrimonas</taxon>
    </lineage>
</organism>
<dbReference type="PANTHER" id="PTHR43019">
    <property type="entry name" value="SERINE ENDOPROTEASE DEGS"/>
    <property type="match status" value="1"/>
</dbReference>
<dbReference type="Proteomes" id="UP001589788">
    <property type="component" value="Unassembled WGS sequence"/>
</dbReference>
<evidence type="ECO:0000256" key="3">
    <source>
        <dbReference type="ARBA" id="ARBA00022989"/>
    </source>
</evidence>
<dbReference type="InterPro" id="IPR009003">
    <property type="entry name" value="Peptidase_S1_PA"/>
</dbReference>
<feature type="transmembrane region" description="Helical" evidence="5">
    <location>
        <begin position="104"/>
        <end position="127"/>
    </location>
</feature>
<evidence type="ECO:0000313" key="7">
    <source>
        <dbReference type="Proteomes" id="UP001589788"/>
    </source>
</evidence>